<dbReference type="EMBL" id="KN838658">
    <property type="protein sequence ID" value="KIJ98938.1"/>
    <property type="molecule type" value="Genomic_DNA"/>
</dbReference>
<evidence type="ECO:0000313" key="2">
    <source>
        <dbReference type="Proteomes" id="UP000054477"/>
    </source>
</evidence>
<dbReference type="HOGENOM" id="CLU_1749961_0_0_1"/>
<accession>A0A0C9XBT9</accession>
<gene>
    <name evidence="1" type="ORF">K443DRAFT_103171</name>
</gene>
<evidence type="ECO:0000313" key="1">
    <source>
        <dbReference type="EMBL" id="KIJ98938.1"/>
    </source>
</evidence>
<keyword evidence="2" id="KW-1185">Reference proteome</keyword>
<protein>
    <submittedName>
        <fullName evidence="1">Uncharacterized protein</fullName>
    </submittedName>
</protein>
<organism evidence="1 2">
    <name type="scientific">Laccaria amethystina LaAM-08-1</name>
    <dbReference type="NCBI Taxonomy" id="1095629"/>
    <lineage>
        <taxon>Eukaryota</taxon>
        <taxon>Fungi</taxon>
        <taxon>Dikarya</taxon>
        <taxon>Basidiomycota</taxon>
        <taxon>Agaricomycotina</taxon>
        <taxon>Agaricomycetes</taxon>
        <taxon>Agaricomycetidae</taxon>
        <taxon>Agaricales</taxon>
        <taxon>Agaricineae</taxon>
        <taxon>Hydnangiaceae</taxon>
        <taxon>Laccaria</taxon>
    </lineage>
</organism>
<dbReference type="Proteomes" id="UP000054477">
    <property type="component" value="Unassembled WGS sequence"/>
</dbReference>
<proteinExistence type="predicted"/>
<sequence>MASENAKHFQPNLYRTQPPDGNELKQAWSIIGCHSDAWGPSHLAKNVLAFVARDLLQSGLHISFENDPWKDSPPASPTSWMMLLMRMLKRPRALLQGSNQFRHQTLETADFLIHPLLPASEEENVVRAQLGLPALMLEGVDLRVSSSSL</sequence>
<reference evidence="2" key="2">
    <citation type="submission" date="2015-01" db="EMBL/GenBank/DDBJ databases">
        <title>Evolutionary Origins and Diversification of the Mycorrhizal Mutualists.</title>
        <authorList>
            <consortium name="DOE Joint Genome Institute"/>
            <consortium name="Mycorrhizal Genomics Consortium"/>
            <person name="Kohler A."/>
            <person name="Kuo A."/>
            <person name="Nagy L.G."/>
            <person name="Floudas D."/>
            <person name="Copeland A."/>
            <person name="Barry K.W."/>
            <person name="Cichocki N."/>
            <person name="Veneault-Fourrey C."/>
            <person name="LaButti K."/>
            <person name="Lindquist E.A."/>
            <person name="Lipzen A."/>
            <person name="Lundell T."/>
            <person name="Morin E."/>
            <person name="Murat C."/>
            <person name="Riley R."/>
            <person name="Ohm R."/>
            <person name="Sun H."/>
            <person name="Tunlid A."/>
            <person name="Henrissat B."/>
            <person name="Grigoriev I.V."/>
            <person name="Hibbett D.S."/>
            <person name="Martin F."/>
        </authorList>
    </citation>
    <scope>NUCLEOTIDE SEQUENCE [LARGE SCALE GENOMIC DNA]</scope>
    <source>
        <strain evidence="2">LaAM-08-1</strain>
    </source>
</reference>
<name>A0A0C9XBT9_9AGAR</name>
<dbReference type="AlphaFoldDB" id="A0A0C9XBT9"/>
<reference evidence="1 2" key="1">
    <citation type="submission" date="2014-04" db="EMBL/GenBank/DDBJ databases">
        <authorList>
            <consortium name="DOE Joint Genome Institute"/>
            <person name="Kuo A."/>
            <person name="Kohler A."/>
            <person name="Nagy L.G."/>
            <person name="Floudas D."/>
            <person name="Copeland A."/>
            <person name="Barry K.W."/>
            <person name="Cichocki N."/>
            <person name="Veneault-Fourrey C."/>
            <person name="LaButti K."/>
            <person name="Lindquist E.A."/>
            <person name="Lipzen A."/>
            <person name="Lundell T."/>
            <person name="Morin E."/>
            <person name="Murat C."/>
            <person name="Sun H."/>
            <person name="Tunlid A."/>
            <person name="Henrissat B."/>
            <person name="Grigoriev I.V."/>
            <person name="Hibbett D.S."/>
            <person name="Martin F."/>
            <person name="Nordberg H.P."/>
            <person name="Cantor M.N."/>
            <person name="Hua S.X."/>
        </authorList>
    </citation>
    <scope>NUCLEOTIDE SEQUENCE [LARGE SCALE GENOMIC DNA]</scope>
    <source>
        <strain evidence="1 2">LaAM-08-1</strain>
    </source>
</reference>